<dbReference type="OrthoDB" id="1362312at2"/>
<dbReference type="Proteomes" id="UP000037755">
    <property type="component" value="Unassembled WGS sequence"/>
</dbReference>
<keyword evidence="2" id="KW-1185">Reference proteome</keyword>
<protein>
    <submittedName>
        <fullName evidence="1">Uncharacterized protein</fullName>
    </submittedName>
</protein>
<evidence type="ECO:0000313" key="1">
    <source>
        <dbReference type="EMBL" id="KOS05921.1"/>
    </source>
</evidence>
<organism evidence="1 2">
    <name type="scientific">Flavobacterium akiainvivens</name>
    <dbReference type="NCBI Taxonomy" id="1202724"/>
    <lineage>
        <taxon>Bacteria</taxon>
        <taxon>Pseudomonadati</taxon>
        <taxon>Bacteroidota</taxon>
        <taxon>Flavobacteriia</taxon>
        <taxon>Flavobacteriales</taxon>
        <taxon>Flavobacteriaceae</taxon>
        <taxon>Flavobacterium</taxon>
    </lineage>
</organism>
<dbReference type="AlphaFoldDB" id="A0A0M8MGS3"/>
<sequence>MKLKDLKAWLDALPESELEKELIYNSTEYGISGPLGEVDYAHDDLYYTGDEPALLHTKRELRMQGYSAGEINRLDVEIPKGKYYIELNNEYSILQRFSS</sequence>
<gene>
    <name evidence="1" type="ORF">AM493_07655</name>
</gene>
<dbReference type="EMBL" id="LIYD01000005">
    <property type="protein sequence ID" value="KOS05921.1"/>
    <property type="molecule type" value="Genomic_DNA"/>
</dbReference>
<dbReference type="RefSeq" id="WP_054407282.1">
    <property type="nucleotide sequence ID" value="NZ_FOYA01000007.1"/>
</dbReference>
<comment type="caution">
    <text evidence="1">The sequence shown here is derived from an EMBL/GenBank/DDBJ whole genome shotgun (WGS) entry which is preliminary data.</text>
</comment>
<reference evidence="1 2" key="1">
    <citation type="submission" date="2015-08" db="EMBL/GenBank/DDBJ databases">
        <title>Whole genome sequence of Flavobacterium akiainvivens IK-1T, from decaying Wikstroemia oahuensis, an endemic Hawaiian shrub.</title>
        <authorList>
            <person name="Wan X."/>
            <person name="Hou S."/>
            <person name="Saito J."/>
            <person name="Donachie S."/>
        </authorList>
    </citation>
    <scope>NUCLEOTIDE SEQUENCE [LARGE SCALE GENOMIC DNA]</scope>
    <source>
        <strain evidence="1 2">IK-1</strain>
    </source>
</reference>
<dbReference type="PATRIC" id="fig|1202724.3.peg.1589"/>
<evidence type="ECO:0000313" key="2">
    <source>
        <dbReference type="Proteomes" id="UP000037755"/>
    </source>
</evidence>
<accession>A0A0M8MGS3</accession>
<proteinExistence type="predicted"/>
<dbReference type="STRING" id="1202724.AM493_07655"/>
<name>A0A0M8MGS3_9FLAO</name>